<dbReference type="Ensembl" id="ENSCINT00000030767.1">
    <property type="protein sequence ID" value="ENSCINP00000031836.1"/>
    <property type="gene ID" value="ENSCING00000019208.1"/>
</dbReference>
<organism evidence="2 3">
    <name type="scientific">Ciona intestinalis</name>
    <name type="common">Transparent sea squirt</name>
    <name type="synonym">Ascidia intestinalis</name>
    <dbReference type="NCBI Taxonomy" id="7719"/>
    <lineage>
        <taxon>Eukaryota</taxon>
        <taxon>Metazoa</taxon>
        <taxon>Chordata</taxon>
        <taxon>Tunicata</taxon>
        <taxon>Ascidiacea</taxon>
        <taxon>Phlebobranchia</taxon>
        <taxon>Cionidae</taxon>
        <taxon>Ciona</taxon>
    </lineage>
</organism>
<protein>
    <submittedName>
        <fullName evidence="2">Uncharacterized LOC100179566</fullName>
    </submittedName>
</protein>
<feature type="signal peptide" evidence="1">
    <location>
        <begin position="1"/>
        <end position="24"/>
    </location>
</feature>
<evidence type="ECO:0000256" key="1">
    <source>
        <dbReference type="SAM" id="SignalP"/>
    </source>
</evidence>
<reference evidence="2" key="3">
    <citation type="submission" date="2025-08" db="UniProtKB">
        <authorList>
            <consortium name="Ensembl"/>
        </authorList>
    </citation>
    <scope>IDENTIFICATION</scope>
</reference>
<evidence type="ECO:0000313" key="2">
    <source>
        <dbReference type="Ensembl" id="ENSCINP00000031836.1"/>
    </source>
</evidence>
<reference evidence="3" key="1">
    <citation type="journal article" date="2002" name="Science">
        <title>The draft genome of Ciona intestinalis: insights into chordate and vertebrate origins.</title>
        <authorList>
            <person name="Dehal P."/>
            <person name="Satou Y."/>
            <person name="Campbell R.K."/>
            <person name="Chapman J."/>
            <person name="Degnan B."/>
            <person name="De Tomaso A."/>
            <person name="Davidson B."/>
            <person name="Di Gregorio A."/>
            <person name="Gelpke M."/>
            <person name="Goodstein D.M."/>
            <person name="Harafuji N."/>
            <person name="Hastings K.E."/>
            <person name="Ho I."/>
            <person name="Hotta K."/>
            <person name="Huang W."/>
            <person name="Kawashima T."/>
            <person name="Lemaire P."/>
            <person name="Martinez D."/>
            <person name="Meinertzhagen I.A."/>
            <person name="Necula S."/>
            <person name="Nonaka M."/>
            <person name="Putnam N."/>
            <person name="Rash S."/>
            <person name="Saiga H."/>
            <person name="Satake M."/>
            <person name="Terry A."/>
            <person name="Yamada L."/>
            <person name="Wang H.G."/>
            <person name="Awazu S."/>
            <person name="Azumi K."/>
            <person name="Boore J."/>
            <person name="Branno M."/>
            <person name="Chin-Bow S."/>
            <person name="DeSantis R."/>
            <person name="Doyle S."/>
            <person name="Francino P."/>
            <person name="Keys D.N."/>
            <person name="Haga S."/>
            <person name="Hayashi H."/>
            <person name="Hino K."/>
            <person name="Imai K.S."/>
            <person name="Inaba K."/>
            <person name="Kano S."/>
            <person name="Kobayashi K."/>
            <person name="Kobayashi M."/>
            <person name="Lee B.I."/>
            <person name="Makabe K.W."/>
            <person name="Manohar C."/>
            <person name="Matassi G."/>
            <person name="Medina M."/>
            <person name="Mochizuki Y."/>
            <person name="Mount S."/>
            <person name="Morishita T."/>
            <person name="Miura S."/>
            <person name="Nakayama A."/>
            <person name="Nishizaka S."/>
            <person name="Nomoto H."/>
            <person name="Ohta F."/>
            <person name="Oishi K."/>
            <person name="Rigoutsos I."/>
            <person name="Sano M."/>
            <person name="Sasaki A."/>
            <person name="Sasakura Y."/>
            <person name="Shoguchi E."/>
            <person name="Shin-i T."/>
            <person name="Spagnuolo A."/>
            <person name="Stainier D."/>
            <person name="Suzuki M.M."/>
            <person name="Tassy O."/>
            <person name="Takatori N."/>
            <person name="Tokuoka M."/>
            <person name="Yagi K."/>
            <person name="Yoshizaki F."/>
            <person name="Wada S."/>
            <person name="Zhang C."/>
            <person name="Hyatt P.D."/>
            <person name="Larimer F."/>
            <person name="Detter C."/>
            <person name="Doggett N."/>
            <person name="Glavina T."/>
            <person name="Hawkins T."/>
            <person name="Richardson P."/>
            <person name="Lucas S."/>
            <person name="Kohara Y."/>
            <person name="Levine M."/>
            <person name="Satoh N."/>
            <person name="Rokhsar D.S."/>
        </authorList>
    </citation>
    <scope>NUCLEOTIDE SEQUENCE [LARGE SCALE GENOMIC DNA]</scope>
</reference>
<accession>A0A1W2W0M5</accession>
<keyword evidence="3" id="KW-1185">Reference proteome</keyword>
<dbReference type="RefSeq" id="XP_026690855.1">
    <property type="nucleotide sequence ID" value="XM_026835054.1"/>
</dbReference>
<dbReference type="KEGG" id="cin:100179566"/>
<dbReference type="HOGENOM" id="CLU_2222274_0_0_1"/>
<gene>
    <name evidence="2" type="primary">LOC100179566</name>
</gene>
<proteinExistence type="predicted"/>
<evidence type="ECO:0000313" key="3">
    <source>
        <dbReference type="Proteomes" id="UP000008144"/>
    </source>
</evidence>
<feature type="chain" id="PRO_5014093603" evidence="1">
    <location>
        <begin position="25"/>
        <end position="106"/>
    </location>
</feature>
<name>H2XQA2_CIOIN</name>
<dbReference type="GeneID" id="100179566"/>
<keyword evidence="1" id="KW-0732">Signal</keyword>
<accession>H2XQA2</accession>
<dbReference type="EMBL" id="EAAA01002341">
    <property type="status" value="NOT_ANNOTATED_CDS"/>
    <property type="molecule type" value="Genomic_DNA"/>
</dbReference>
<dbReference type="AlphaFoldDB" id="H2XQA2"/>
<dbReference type="Proteomes" id="UP000008144">
    <property type="component" value="Chromosome 7"/>
</dbReference>
<reference evidence="2" key="2">
    <citation type="journal article" date="2008" name="Genome Biol.">
        <title>Improved genome assembly and evidence-based global gene model set for the chordate Ciona intestinalis: new insight into intron and operon populations.</title>
        <authorList>
            <person name="Satou Y."/>
            <person name="Mineta K."/>
            <person name="Ogasawara M."/>
            <person name="Sasakura Y."/>
            <person name="Shoguchi E."/>
            <person name="Ueno K."/>
            <person name="Yamada L."/>
            <person name="Matsumoto J."/>
            <person name="Wasserscheid J."/>
            <person name="Dewar K."/>
            <person name="Wiley G.B."/>
            <person name="Macmil S.L."/>
            <person name="Roe B.A."/>
            <person name="Zeller R.W."/>
            <person name="Hastings K.E."/>
            <person name="Lemaire P."/>
            <person name="Lindquist E."/>
            <person name="Endo T."/>
            <person name="Hotta K."/>
            <person name="Inaba K."/>
        </authorList>
    </citation>
    <scope>NUCLEOTIDE SEQUENCE [LARGE SCALE GENOMIC DNA]</scope>
    <source>
        <strain evidence="2">wild type</strain>
    </source>
</reference>
<sequence length="106" mass="12090">MVNPIPIASLLIVLFVASLTLSEASPDRTGEGITENNANEENTAGVSSVQLGRLVRNKRSARLRLSYFCHNYFCKIYRCSRIPSHKYRKMCYVCHFKGFCIRKMTP</sequence>
<dbReference type="InParanoid" id="H2XQA2"/>
<reference evidence="2" key="4">
    <citation type="submission" date="2025-09" db="UniProtKB">
        <authorList>
            <consortium name="Ensembl"/>
        </authorList>
    </citation>
    <scope>IDENTIFICATION</scope>
</reference>